<comment type="caution">
    <text evidence="9">The sequence shown here is derived from an EMBL/GenBank/DDBJ whole genome shotgun (WGS) entry which is preliminary data.</text>
</comment>
<accession>A0A2N5ZA17</accession>
<dbReference type="CDD" id="cd00616">
    <property type="entry name" value="AHBA_syn"/>
    <property type="match status" value="1"/>
</dbReference>
<dbReference type="Proteomes" id="UP000234857">
    <property type="component" value="Unassembled WGS sequence"/>
</dbReference>
<feature type="active site" description="Proton acceptor" evidence="6">
    <location>
        <position position="205"/>
    </location>
</feature>
<evidence type="ECO:0000313" key="10">
    <source>
        <dbReference type="Proteomes" id="UP000234857"/>
    </source>
</evidence>
<name>A0A2N5ZA17_MUIH1</name>
<evidence type="ECO:0000313" key="9">
    <source>
        <dbReference type="EMBL" id="PLX15521.1"/>
    </source>
</evidence>
<organism evidence="9 10">
    <name type="scientific">Muiribacterium halophilum</name>
    <dbReference type="NCBI Taxonomy" id="2053465"/>
    <lineage>
        <taxon>Bacteria</taxon>
        <taxon>Candidatus Muiribacteriota</taxon>
        <taxon>Candidatus Muiribacteriia</taxon>
        <taxon>Candidatus Muiribacteriales</taxon>
        <taxon>Candidatus Muiribacteriaceae</taxon>
        <taxon>Candidatus Muiribacterium</taxon>
    </lineage>
</organism>
<dbReference type="Pfam" id="PF01041">
    <property type="entry name" value="DegT_DnrJ_EryC1"/>
    <property type="match status" value="1"/>
</dbReference>
<feature type="modified residue" description="N6-(pyridoxal phosphate)lysine" evidence="7">
    <location>
        <position position="205"/>
    </location>
</feature>
<protein>
    <submittedName>
        <fullName evidence="9">Aminotransferase DegT</fullName>
    </submittedName>
</protein>
<dbReference type="AlphaFoldDB" id="A0A2N5ZA17"/>
<dbReference type="Gene3D" id="3.90.1150.10">
    <property type="entry name" value="Aspartate Aminotransferase, domain 1"/>
    <property type="match status" value="1"/>
</dbReference>
<keyword evidence="2 9" id="KW-0032">Aminotransferase</keyword>
<evidence type="ECO:0000256" key="4">
    <source>
        <dbReference type="ARBA" id="ARBA00022898"/>
    </source>
</evidence>
<dbReference type="GO" id="GO:0030170">
    <property type="term" value="F:pyridoxal phosphate binding"/>
    <property type="evidence" value="ECO:0007669"/>
    <property type="project" value="TreeGrafter"/>
</dbReference>
<dbReference type="GO" id="GO:0000271">
    <property type="term" value="P:polysaccharide biosynthetic process"/>
    <property type="evidence" value="ECO:0007669"/>
    <property type="project" value="TreeGrafter"/>
</dbReference>
<evidence type="ECO:0000256" key="1">
    <source>
        <dbReference type="ARBA" id="ARBA00001933"/>
    </source>
</evidence>
<evidence type="ECO:0000256" key="8">
    <source>
        <dbReference type="RuleBase" id="RU004508"/>
    </source>
</evidence>
<dbReference type="EMBL" id="PKTG01000138">
    <property type="protein sequence ID" value="PLX15521.1"/>
    <property type="molecule type" value="Genomic_DNA"/>
</dbReference>
<evidence type="ECO:0000256" key="3">
    <source>
        <dbReference type="ARBA" id="ARBA00022679"/>
    </source>
</evidence>
<dbReference type="FunFam" id="3.40.640.10:FF:000090">
    <property type="entry name" value="Pyridoxal phosphate-dependent aminotransferase"/>
    <property type="match status" value="1"/>
</dbReference>
<dbReference type="Gene3D" id="3.40.640.10">
    <property type="entry name" value="Type I PLP-dependent aspartate aminotransferase-like (Major domain)"/>
    <property type="match status" value="1"/>
</dbReference>
<evidence type="ECO:0000256" key="2">
    <source>
        <dbReference type="ARBA" id="ARBA00022576"/>
    </source>
</evidence>
<dbReference type="NCBIfam" id="TIGR04181">
    <property type="entry name" value="NHT_00031"/>
    <property type="match status" value="1"/>
</dbReference>
<proteinExistence type="inferred from homology"/>
<sequence length="386" mass="44009">MNEKFIPLSVPSFQGNELKYVSNCIETEWVSTAGEYVDRFEKEFARYVGSKYAVACSNGTAALHISLILAGVSSEDEVIIPTVTFIAPVNTIRYIDASPIFMDCDEYLNIDVEKTKIFCEEECHFNGTYLINKKSGKKVKAIIPVHIFGHPVRIDELMKLSKKYNLKIIEDSTESLGSYYTKGDFKDKKTGTIGDLGCFSFNGNKIITTGGGGMLVTDNKEFAEKAKYLTTQAKDDPVYYVHNEVGYNYRMTNLQAALGVAQLEKIEKYIEIKRKNFILYKEAIDNIEGLSLIDEPEYAFSNFWMYSLVVEEEKYGKNRDELLKALSEAKIQTRPLWKLNHTQKPFEIFEALDMENSEKTYKKILNIPCSVNIREEDITRITGVLK</sequence>
<reference evidence="9 10" key="1">
    <citation type="submission" date="2017-11" db="EMBL/GenBank/DDBJ databases">
        <title>Genome-resolved metagenomics identifies genetic mobility, metabolic interactions, and unexpected diversity in perchlorate-reducing communities.</title>
        <authorList>
            <person name="Barnum T.P."/>
            <person name="Figueroa I.A."/>
            <person name="Carlstrom C.I."/>
            <person name="Lucas L.N."/>
            <person name="Engelbrektson A.L."/>
            <person name="Coates J.D."/>
        </authorList>
    </citation>
    <scope>NUCLEOTIDE SEQUENCE [LARGE SCALE GENOMIC DNA]</scope>
    <source>
        <strain evidence="9">BM706</strain>
    </source>
</reference>
<dbReference type="PIRSF" id="PIRSF000390">
    <property type="entry name" value="PLP_StrS"/>
    <property type="match status" value="1"/>
</dbReference>
<dbReference type="InterPro" id="IPR000653">
    <property type="entry name" value="DegT/StrS_aminotransferase"/>
</dbReference>
<comment type="similarity">
    <text evidence="5 8">Belongs to the DegT/DnrJ/EryC1 family.</text>
</comment>
<dbReference type="InterPro" id="IPR015424">
    <property type="entry name" value="PyrdxlP-dep_Trfase"/>
</dbReference>
<dbReference type="GO" id="GO:0008483">
    <property type="term" value="F:transaminase activity"/>
    <property type="evidence" value="ECO:0007669"/>
    <property type="project" value="UniProtKB-KW"/>
</dbReference>
<evidence type="ECO:0000256" key="6">
    <source>
        <dbReference type="PIRSR" id="PIRSR000390-1"/>
    </source>
</evidence>
<dbReference type="InterPro" id="IPR015421">
    <property type="entry name" value="PyrdxlP-dep_Trfase_major"/>
</dbReference>
<dbReference type="PANTHER" id="PTHR30244:SF30">
    <property type="entry name" value="BLR5990 PROTEIN"/>
    <property type="match status" value="1"/>
</dbReference>
<dbReference type="SUPFAM" id="SSF53383">
    <property type="entry name" value="PLP-dependent transferases"/>
    <property type="match status" value="1"/>
</dbReference>
<evidence type="ECO:0000256" key="7">
    <source>
        <dbReference type="PIRSR" id="PIRSR000390-2"/>
    </source>
</evidence>
<dbReference type="InterPro" id="IPR026385">
    <property type="entry name" value="LegC-like"/>
</dbReference>
<dbReference type="PANTHER" id="PTHR30244">
    <property type="entry name" value="TRANSAMINASE"/>
    <property type="match status" value="1"/>
</dbReference>
<keyword evidence="4 7" id="KW-0663">Pyridoxal phosphate</keyword>
<gene>
    <name evidence="9" type="ORF">C0601_12800</name>
</gene>
<comment type="cofactor">
    <cofactor evidence="1">
        <name>pyridoxal 5'-phosphate</name>
        <dbReference type="ChEBI" id="CHEBI:597326"/>
    </cofactor>
</comment>
<dbReference type="InterPro" id="IPR015422">
    <property type="entry name" value="PyrdxlP-dep_Trfase_small"/>
</dbReference>
<keyword evidence="3 9" id="KW-0808">Transferase</keyword>
<evidence type="ECO:0000256" key="5">
    <source>
        <dbReference type="ARBA" id="ARBA00037999"/>
    </source>
</evidence>